<sequence length="128" mass="12819">MVSTCRSQLAAGVCGGEDGTAGADGSDSGDRADGPGGDSVGDACGPRARGVAAAVSGTGRAYPAPVPEQPDTEERPDMRYSARCTGRVLAGPSGTARPSGHPDRAVAPRRTGPEIVVAVSEPERESRT</sequence>
<proteinExistence type="predicted"/>
<dbReference type="Proteomes" id="UP001500467">
    <property type="component" value="Unassembled WGS sequence"/>
</dbReference>
<protein>
    <submittedName>
        <fullName evidence="2">Uncharacterized protein</fullName>
    </submittedName>
</protein>
<comment type="caution">
    <text evidence="2">The sequence shown here is derived from an EMBL/GenBank/DDBJ whole genome shotgun (WGS) entry which is preliminary data.</text>
</comment>
<feature type="region of interest" description="Disordered" evidence="1">
    <location>
        <begin position="1"/>
        <end position="113"/>
    </location>
</feature>
<evidence type="ECO:0000313" key="2">
    <source>
        <dbReference type="EMBL" id="GAA1220312.1"/>
    </source>
</evidence>
<evidence type="ECO:0000313" key="3">
    <source>
        <dbReference type="Proteomes" id="UP001500467"/>
    </source>
</evidence>
<accession>A0ABN1VUG9</accession>
<evidence type="ECO:0000256" key="1">
    <source>
        <dbReference type="SAM" id="MobiDB-lite"/>
    </source>
</evidence>
<keyword evidence="3" id="KW-1185">Reference proteome</keyword>
<organism evidence="2 3">
    <name type="scientific">Prauserella alba</name>
    <dbReference type="NCBI Taxonomy" id="176898"/>
    <lineage>
        <taxon>Bacteria</taxon>
        <taxon>Bacillati</taxon>
        <taxon>Actinomycetota</taxon>
        <taxon>Actinomycetes</taxon>
        <taxon>Pseudonocardiales</taxon>
        <taxon>Pseudonocardiaceae</taxon>
        <taxon>Prauserella</taxon>
    </lineage>
</organism>
<gene>
    <name evidence="2" type="ORF">GCM10009675_48850</name>
</gene>
<name>A0ABN1VUG9_9PSEU</name>
<dbReference type="EMBL" id="BAAALM010000019">
    <property type="protein sequence ID" value="GAA1220312.1"/>
    <property type="molecule type" value="Genomic_DNA"/>
</dbReference>
<reference evidence="2 3" key="1">
    <citation type="journal article" date="2019" name="Int. J. Syst. Evol. Microbiol.">
        <title>The Global Catalogue of Microorganisms (GCM) 10K type strain sequencing project: providing services to taxonomists for standard genome sequencing and annotation.</title>
        <authorList>
            <consortium name="The Broad Institute Genomics Platform"/>
            <consortium name="The Broad Institute Genome Sequencing Center for Infectious Disease"/>
            <person name="Wu L."/>
            <person name="Ma J."/>
        </authorList>
    </citation>
    <scope>NUCLEOTIDE SEQUENCE [LARGE SCALE GENOMIC DNA]</scope>
    <source>
        <strain evidence="2 3">JCM 13022</strain>
    </source>
</reference>